<name>A0A9X9QBM0_BLUGR</name>
<keyword evidence="3" id="KW-0489">Methyltransferase</keyword>
<dbReference type="InterPro" id="IPR001737">
    <property type="entry name" value="KsgA/Erm"/>
</dbReference>
<feature type="region of interest" description="Disordered" evidence="8">
    <location>
        <begin position="129"/>
        <end position="215"/>
    </location>
</feature>
<protein>
    <recommendedName>
        <fullName evidence="2">Mitochondrial transcription factor 1</fullName>
    </recommendedName>
</protein>
<proteinExistence type="predicted"/>
<evidence type="ECO:0000256" key="3">
    <source>
        <dbReference type="ARBA" id="ARBA00022603"/>
    </source>
</evidence>
<feature type="compositionally biased region" description="Basic residues" evidence="8">
    <location>
        <begin position="140"/>
        <end position="152"/>
    </location>
</feature>
<sequence>MLRLLTRKAVCLEIKRVVWCTRKSFCAPLSIPCLRPHYIIFSRENSNFSSKSNTTNFQIIEEESEELFLPENLKLEVNGCAQTKELQSTYSQSSQNESTNLVGSSSTIKECKLGSHVEIQAVGSSDLDLETINTGNNQGKGHHKKKRGRKPKFQTVEQSGSSTNIDNGTIVETSAQPKKRGPKPKSQKVEHSASLGSIDDGTIVETSAQPKKRGPKLKFQKAVQTGSSNIGDRSIDIEILGQKIDKKVREKGIDSGIAPVEERAWNTLRKSDTESDYGIPCVEEAPIKTKSDLIKYLSTISNPKRGAKKLLLENRKYDVTNRVNIIDSKLCDEALQRLAPSLEKHKGCDIIDLNPGVGVWSSKLHGLLQPRSHILMEPHPNSYIPALKPLLDAPSSKYQIVPENGMSWAHLEKILSPKYLPFQPILKHGDPELERPNNTLLVTANISDYHSRRFLGFGSVGSVVIYQFLSAIRSHALFQHYGKVRMLLWMNSDDTRVIPRNLAGQKKTAMEALVTCDHIETVVDSDENKRHCSREKRLDIERVRSVVENMKRKGVEIPKGRETHILKDLRSGATGSEIEELSPKSLQKSLQQMNESFARGDFEKNCLPEEDSYNELLDSKRRKLPKKTPEYERMRELARRNKRRVSKTQRLSDLADDYGDILALYRQSYLTKCPTESQALQIQARSQTNIWRENLSTLPPADSAEIQYICDSRRSYSQDPPGMFWDRREFEPLRASPDDFYPNKTLSLLDFRPVLTPFFSENPAYQDIISYLIMQLCLVPSQNLKQALDSLAPGALEWLIAECPSLTDPLKNGCPDLELFSARCITVEMLTEMTKAWLRWPFRPHRDEILHRLGSEAFSDQTEPE</sequence>
<comment type="function">
    <text evidence="7">Mitochondrial transcription factor that confers selective promoter recognition on the core subunit of the yeast mitochondrial RNA polymerase. Interacts with DNA in a non-specific manner.</text>
</comment>
<feature type="compositionally biased region" description="Basic residues" evidence="8">
    <location>
        <begin position="177"/>
        <end position="186"/>
    </location>
</feature>
<reference evidence="9 10" key="1">
    <citation type="submission" date="2018-08" db="EMBL/GenBank/DDBJ databases">
        <authorList>
            <person name="Muller C M."/>
        </authorList>
    </citation>
    <scope>NUCLEOTIDE SEQUENCE [LARGE SCALE GENOMIC DNA]</scope>
</reference>
<keyword evidence="10" id="KW-1185">Reference proteome</keyword>
<dbReference type="Gene3D" id="3.40.50.150">
    <property type="entry name" value="Vaccinia Virus protein VP39"/>
    <property type="match status" value="1"/>
</dbReference>
<dbReference type="GO" id="GO:0008168">
    <property type="term" value="F:methyltransferase activity"/>
    <property type="evidence" value="ECO:0007669"/>
    <property type="project" value="UniProtKB-KW"/>
</dbReference>
<evidence type="ECO:0000256" key="5">
    <source>
        <dbReference type="ARBA" id="ARBA00022691"/>
    </source>
</evidence>
<feature type="compositionally biased region" description="Polar residues" evidence="8">
    <location>
        <begin position="155"/>
        <end position="176"/>
    </location>
</feature>
<evidence type="ECO:0000313" key="9">
    <source>
        <dbReference type="EMBL" id="VDB83786.1"/>
    </source>
</evidence>
<comment type="subcellular location">
    <subcellularLocation>
        <location evidence="1">Mitochondrion</location>
    </subcellularLocation>
</comment>
<dbReference type="GO" id="GO:0003723">
    <property type="term" value="F:RNA binding"/>
    <property type="evidence" value="ECO:0007669"/>
    <property type="project" value="UniProtKB-KW"/>
</dbReference>
<dbReference type="GO" id="GO:0006391">
    <property type="term" value="P:transcription initiation at mitochondrial promoter"/>
    <property type="evidence" value="ECO:0007669"/>
    <property type="project" value="TreeGrafter"/>
</dbReference>
<accession>A0A9X9QBM0</accession>
<dbReference type="PANTHER" id="PTHR11727:SF17">
    <property type="entry name" value="DIMETHYLADENOSINE TRANSFERASE 1, MITOCHONDRIAL"/>
    <property type="match status" value="1"/>
</dbReference>
<keyword evidence="6" id="KW-0694">RNA-binding</keyword>
<dbReference type="GO" id="GO:0005759">
    <property type="term" value="C:mitochondrial matrix"/>
    <property type="evidence" value="ECO:0007669"/>
    <property type="project" value="TreeGrafter"/>
</dbReference>
<evidence type="ECO:0000256" key="7">
    <source>
        <dbReference type="ARBA" id="ARBA00024915"/>
    </source>
</evidence>
<gene>
    <name evidence="9" type="ORF">BGT96224V316_LOCUS2939</name>
</gene>
<dbReference type="AlphaFoldDB" id="A0A9X9QBM0"/>
<dbReference type="SUPFAM" id="SSF53335">
    <property type="entry name" value="S-adenosyl-L-methionine-dependent methyltransferases"/>
    <property type="match status" value="1"/>
</dbReference>
<keyword evidence="4" id="KW-0808">Transferase</keyword>
<evidence type="ECO:0000256" key="2">
    <source>
        <dbReference type="ARBA" id="ARBA00013836"/>
    </source>
</evidence>
<dbReference type="Proteomes" id="UP000324639">
    <property type="component" value="Chromosome Bgt_-05"/>
</dbReference>
<evidence type="ECO:0000256" key="8">
    <source>
        <dbReference type="SAM" id="MobiDB-lite"/>
    </source>
</evidence>
<dbReference type="PANTHER" id="PTHR11727">
    <property type="entry name" value="DIMETHYLADENOSINE TRANSFERASE"/>
    <property type="match status" value="1"/>
</dbReference>
<evidence type="ECO:0000256" key="4">
    <source>
        <dbReference type="ARBA" id="ARBA00022679"/>
    </source>
</evidence>
<evidence type="ECO:0000313" key="10">
    <source>
        <dbReference type="Proteomes" id="UP000324639"/>
    </source>
</evidence>
<dbReference type="GO" id="GO:0032259">
    <property type="term" value="P:methylation"/>
    <property type="evidence" value="ECO:0007669"/>
    <property type="project" value="UniProtKB-KW"/>
</dbReference>
<organism evidence="9 10">
    <name type="scientific">Blumeria graminis f. sp. tritici</name>
    <dbReference type="NCBI Taxonomy" id="62690"/>
    <lineage>
        <taxon>Eukaryota</taxon>
        <taxon>Fungi</taxon>
        <taxon>Dikarya</taxon>
        <taxon>Ascomycota</taxon>
        <taxon>Pezizomycotina</taxon>
        <taxon>Leotiomycetes</taxon>
        <taxon>Erysiphales</taxon>
        <taxon>Erysiphaceae</taxon>
        <taxon>Blumeria</taxon>
    </lineage>
</organism>
<dbReference type="Gene3D" id="1.10.8.100">
    <property type="entry name" value="Ribosomal RNA adenine dimethylase-like, domain 2"/>
    <property type="match status" value="1"/>
</dbReference>
<evidence type="ECO:0000256" key="1">
    <source>
        <dbReference type="ARBA" id="ARBA00004173"/>
    </source>
</evidence>
<dbReference type="EMBL" id="LR026988">
    <property type="protein sequence ID" value="VDB83786.1"/>
    <property type="molecule type" value="Genomic_DNA"/>
</dbReference>
<evidence type="ECO:0000256" key="6">
    <source>
        <dbReference type="ARBA" id="ARBA00022884"/>
    </source>
</evidence>
<dbReference type="GO" id="GO:0034246">
    <property type="term" value="F:mitochondrial transcription factor activity"/>
    <property type="evidence" value="ECO:0007669"/>
    <property type="project" value="TreeGrafter"/>
</dbReference>
<dbReference type="InterPro" id="IPR023165">
    <property type="entry name" value="rRNA_Ade_diMease-like_C"/>
</dbReference>
<keyword evidence="5" id="KW-0949">S-adenosyl-L-methionine</keyword>
<dbReference type="GO" id="GO:0034245">
    <property type="term" value="C:mitochondrial DNA-directed RNA polymerase complex"/>
    <property type="evidence" value="ECO:0007669"/>
    <property type="project" value="TreeGrafter"/>
</dbReference>
<dbReference type="InterPro" id="IPR029063">
    <property type="entry name" value="SAM-dependent_MTases_sf"/>
</dbReference>